<accession>A0A7J0EF49</accession>
<proteinExistence type="predicted"/>
<sequence>MARGFGGNRGFVTVEEGVVELGLGGGDEMEGFGWVVGVDFEMGGHFVVIGEEDSPEDAMETAAVTGDAPRVRKKQRRYRKLYPGEKIGITDEMRLVVMRLCNVNGKKVEADETQGLTEREKSRKKPYWLKNCPGLNKPSGSTVR</sequence>
<dbReference type="EMBL" id="BJWL01000003">
    <property type="protein sequence ID" value="GFY85000.1"/>
    <property type="molecule type" value="Genomic_DNA"/>
</dbReference>
<keyword evidence="3" id="KW-1185">Reference proteome</keyword>
<organism evidence="2 3">
    <name type="scientific">Actinidia rufa</name>
    <dbReference type="NCBI Taxonomy" id="165716"/>
    <lineage>
        <taxon>Eukaryota</taxon>
        <taxon>Viridiplantae</taxon>
        <taxon>Streptophyta</taxon>
        <taxon>Embryophyta</taxon>
        <taxon>Tracheophyta</taxon>
        <taxon>Spermatophyta</taxon>
        <taxon>Magnoliopsida</taxon>
        <taxon>eudicotyledons</taxon>
        <taxon>Gunneridae</taxon>
        <taxon>Pentapetalae</taxon>
        <taxon>asterids</taxon>
        <taxon>Ericales</taxon>
        <taxon>Actinidiaceae</taxon>
        <taxon>Actinidia</taxon>
    </lineage>
</organism>
<evidence type="ECO:0000313" key="3">
    <source>
        <dbReference type="Proteomes" id="UP000585474"/>
    </source>
</evidence>
<dbReference type="Proteomes" id="UP000585474">
    <property type="component" value="Unassembled WGS sequence"/>
</dbReference>
<name>A0A7J0EF49_9ERIC</name>
<protein>
    <submittedName>
        <fullName evidence="2">Heme oxygenase 2</fullName>
    </submittedName>
</protein>
<reference evidence="2 3" key="1">
    <citation type="submission" date="2019-07" db="EMBL/GenBank/DDBJ databases">
        <title>De Novo Assembly of kiwifruit Actinidia rufa.</title>
        <authorList>
            <person name="Sugita-Konishi S."/>
            <person name="Sato K."/>
            <person name="Mori E."/>
            <person name="Abe Y."/>
            <person name="Kisaki G."/>
            <person name="Hamano K."/>
            <person name="Suezawa K."/>
            <person name="Otani M."/>
            <person name="Fukuda T."/>
            <person name="Manabe T."/>
            <person name="Gomi K."/>
            <person name="Tabuchi M."/>
            <person name="Akimitsu K."/>
            <person name="Kataoka I."/>
        </authorList>
    </citation>
    <scope>NUCLEOTIDE SEQUENCE [LARGE SCALE GENOMIC DNA]</scope>
    <source>
        <strain evidence="3">cv. Fuchu</strain>
    </source>
</reference>
<comment type="caution">
    <text evidence="2">The sequence shown here is derived from an EMBL/GenBank/DDBJ whole genome shotgun (WGS) entry which is preliminary data.</text>
</comment>
<feature type="region of interest" description="Disordered" evidence="1">
    <location>
        <begin position="109"/>
        <end position="144"/>
    </location>
</feature>
<evidence type="ECO:0000256" key="1">
    <source>
        <dbReference type="SAM" id="MobiDB-lite"/>
    </source>
</evidence>
<gene>
    <name evidence="2" type="ORF">Acr_03g0017740</name>
</gene>
<evidence type="ECO:0000313" key="2">
    <source>
        <dbReference type="EMBL" id="GFY85000.1"/>
    </source>
</evidence>
<dbReference type="AlphaFoldDB" id="A0A7J0EF49"/>